<reference evidence="2 3" key="1">
    <citation type="submission" date="2014-09" db="EMBL/GenBank/DDBJ databases">
        <authorList>
            <person name="Chan K.-G."/>
        </authorList>
    </citation>
    <scope>NUCLEOTIDE SEQUENCE [LARGE SCALE GENOMIC DNA]</scope>
    <source>
        <strain evidence="2 3">ND07</strain>
    </source>
</reference>
<name>A0A089WGN0_9PSED</name>
<evidence type="ECO:0000259" key="1">
    <source>
        <dbReference type="Pfam" id="PF20178"/>
    </source>
</evidence>
<dbReference type="KEGG" id="psw:LK03_03985"/>
<gene>
    <name evidence="2" type="ORF">LK03_03985</name>
</gene>
<dbReference type="Pfam" id="PF20178">
    <property type="entry name" value="ToxA_N"/>
    <property type="match status" value="1"/>
</dbReference>
<dbReference type="InterPro" id="IPR046673">
    <property type="entry name" value="ToxA_N"/>
</dbReference>
<evidence type="ECO:0000313" key="3">
    <source>
        <dbReference type="Proteomes" id="UP000029493"/>
    </source>
</evidence>
<proteinExistence type="predicted"/>
<dbReference type="RefSeq" id="WP_038411168.1">
    <property type="nucleotide sequence ID" value="NZ_CP009455.1"/>
</dbReference>
<feature type="domain" description="Dermonecrotic toxin N-terminal" evidence="1">
    <location>
        <begin position="324"/>
        <end position="589"/>
    </location>
</feature>
<dbReference type="Proteomes" id="UP000029493">
    <property type="component" value="Chromosome"/>
</dbReference>
<accession>A0A089WGN0</accession>
<sequence>MSLEQFKAFDLQLSQLLDAPPQPDPTLPLPRARQNYFAALTDYWLADPDGTGNRRQRLGSILRQQLLAQIDLRIGDHTLGSGHADLLRACLTSPLPAQRQQTPAAQRPQVYRPLLDITTPHWRSPLRGAFVIVEGGPEGSMADPGQPSEYALLYSLSHGIETFHDLAELHLELFERLDDPQQSRPLLHLLDSPADREKAHNAERLRYDWFNDDLIHAQAQAVIDAQYHALTQAWNTAAEQPALDWPALQDQLRRTADLLPWLDSRCALQTRYGLLLERNSPAWLKNASAQGLTHIMQTMQELVIAIDRAAAPGILSLAQFAERESLLAWTCDRLRSELRQRHQLDLDPQAVYVSVTLARQRGPVTHPGVTTGWIPVAARPQVGDTIELVRQTYRLDELALLNISLLDIDYWLTARVHDKDDNTLTGISPSQVKQMVRALNVGDSYSHYLRKHLLTSLEAQWRREHYEAISCARMRAEVVKARYAGHFLEDPFERGFAWATLVIDHPDSQTRESLDAPKLSVRQLLIAGHTLHDVMLITPDAPTSTRLLAYTPDAPDRRAWREFRNARHLLRTLREKPHLREYVQDRLPMLERDQVERWLTKGGLGAIAQRPVISGDFQQARYRAEVNALIAAVDASTYTRLELLGEFSLHAFSVLLDLVSLVLPARGLTALAVARALLSVIDTEKAFGKDDRVGVLKHLVEAFTHANDAVNSIGGTTVIRRAIRAIPPTPPLKLPTSAAVRVNTDRLHYRVDGIHKEGIYEQRSPYPGLSLYFIRDASGTNYQVAFDGYRWRVVDPRMPDAYIKVPVMRCANGEWVVDSPVLWFDGLPDLQALFDHCRLSAVPTEGQAQSADGLFQLDEQVYLRAGAHALPLRKHLLDDHYHLLIPRQSPQGATAWAILRWHNDQWRVRVRQPGRSSDWLALPQAYAVRRGNAASSR</sequence>
<dbReference type="STRING" id="157783.LK03_03985"/>
<organism evidence="2 3">
    <name type="scientific">Pseudomonas cremoricolorata</name>
    <dbReference type="NCBI Taxonomy" id="157783"/>
    <lineage>
        <taxon>Bacteria</taxon>
        <taxon>Pseudomonadati</taxon>
        <taxon>Pseudomonadota</taxon>
        <taxon>Gammaproteobacteria</taxon>
        <taxon>Pseudomonadales</taxon>
        <taxon>Pseudomonadaceae</taxon>
        <taxon>Pseudomonas</taxon>
    </lineage>
</organism>
<dbReference type="AlphaFoldDB" id="A0A089WGN0"/>
<dbReference type="EMBL" id="CP009455">
    <property type="protein sequence ID" value="AIR88460.1"/>
    <property type="molecule type" value="Genomic_DNA"/>
</dbReference>
<keyword evidence="3" id="KW-1185">Reference proteome</keyword>
<protein>
    <recommendedName>
        <fullName evidence="1">Dermonecrotic toxin N-terminal domain-containing protein</fullName>
    </recommendedName>
</protein>
<evidence type="ECO:0000313" key="2">
    <source>
        <dbReference type="EMBL" id="AIR88460.1"/>
    </source>
</evidence>
<dbReference type="OrthoDB" id="7011165at2"/>